<sequence>TTYTLRECLGGGVCGGRVPAAGTAAPVWPADWRKPGRSRGLFRTQSGQAAAAAQAGRAVYRLHGQAPGTGGAAARVPRNRGARCERGQAPPGDGLYLGDRRHPIPHRCQRPLVCRSGAGQPEAGTHRRAPVGHGAGRLKAWRFGREVAFMVLGKRLQLACLAPPSRPCIESGPQMTSRRPECRVVGLFLKYLHLSYKN</sequence>
<reference evidence="2" key="1">
    <citation type="submission" date="2012-12" db="EMBL/GenBank/DDBJ databases">
        <title>Identification and characterization of a phenylalanine ammonia-lyase gene family in Isatis indigotica Fort.</title>
        <authorList>
            <person name="Liu Q."/>
            <person name="Chen J."/>
            <person name="Zhou X."/>
            <person name="Di P."/>
            <person name="Xiao Y."/>
            <person name="Xuan H."/>
            <person name="Zhang L."/>
            <person name="Chen W."/>
        </authorList>
    </citation>
    <scope>NUCLEOTIDE SEQUENCE</scope>
    <source>
        <tissue evidence="2">Salivary gland</tissue>
    </source>
</reference>
<evidence type="ECO:0000256" key="1">
    <source>
        <dbReference type="SAM" id="MobiDB-lite"/>
    </source>
</evidence>
<feature type="non-terminal residue" evidence="2">
    <location>
        <position position="1"/>
    </location>
</feature>
<evidence type="ECO:0000313" key="2">
    <source>
        <dbReference type="EMBL" id="JAA72443.1"/>
    </source>
</evidence>
<accession>A0A0K8RNF7</accession>
<dbReference type="AlphaFoldDB" id="A0A0K8RNF7"/>
<proteinExistence type="evidence at transcript level"/>
<organism evidence="2">
    <name type="scientific">Ixodes ricinus</name>
    <name type="common">Common tick</name>
    <name type="synonym">Acarus ricinus</name>
    <dbReference type="NCBI Taxonomy" id="34613"/>
    <lineage>
        <taxon>Eukaryota</taxon>
        <taxon>Metazoa</taxon>
        <taxon>Ecdysozoa</taxon>
        <taxon>Arthropoda</taxon>
        <taxon>Chelicerata</taxon>
        <taxon>Arachnida</taxon>
        <taxon>Acari</taxon>
        <taxon>Parasitiformes</taxon>
        <taxon>Ixodida</taxon>
        <taxon>Ixodoidea</taxon>
        <taxon>Ixodidae</taxon>
        <taxon>Ixodinae</taxon>
        <taxon>Ixodes</taxon>
    </lineage>
</organism>
<dbReference type="EMBL" id="GADI01001365">
    <property type="protein sequence ID" value="JAA72443.1"/>
    <property type="molecule type" value="mRNA"/>
</dbReference>
<protein>
    <submittedName>
        <fullName evidence="2">Putative ankyrin repeat and btb/poz domain-containing protein 1</fullName>
    </submittedName>
</protein>
<feature type="region of interest" description="Disordered" evidence="1">
    <location>
        <begin position="66"/>
        <end position="96"/>
    </location>
</feature>
<name>A0A0K8RNF7_IXORI</name>